<dbReference type="SUPFAM" id="SSF55781">
    <property type="entry name" value="GAF domain-like"/>
    <property type="match status" value="1"/>
</dbReference>
<dbReference type="InterPro" id="IPR035965">
    <property type="entry name" value="PAS-like_dom_sf"/>
</dbReference>
<dbReference type="Gene3D" id="3.30.450.20">
    <property type="entry name" value="PAS domain"/>
    <property type="match status" value="3"/>
</dbReference>
<dbReference type="Pfam" id="PF13426">
    <property type="entry name" value="PAS_9"/>
    <property type="match status" value="2"/>
</dbReference>
<evidence type="ECO:0000256" key="12">
    <source>
        <dbReference type="ARBA" id="ARBA00023136"/>
    </source>
</evidence>
<keyword evidence="6 13" id="KW-0812">Transmembrane</keyword>
<dbReference type="Gene3D" id="3.30.565.10">
    <property type="entry name" value="Histidine kinase-like ATPase, C-terminal domain"/>
    <property type="match status" value="1"/>
</dbReference>
<dbReference type="Proteomes" id="UP001198163">
    <property type="component" value="Unassembled WGS sequence"/>
</dbReference>
<keyword evidence="9" id="KW-0067">ATP-binding</keyword>
<dbReference type="SMART" id="SM00387">
    <property type="entry name" value="HATPase_c"/>
    <property type="match status" value="1"/>
</dbReference>
<dbReference type="InterPro" id="IPR001610">
    <property type="entry name" value="PAC"/>
</dbReference>
<dbReference type="CDD" id="cd00082">
    <property type="entry name" value="HisKA"/>
    <property type="match status" value="1"/>
</dbReference>
<evidence type="ECO:0000256" key="11">
    <source>
        <dbReference type="ARBA" id="ARBA00023012"/>
    </source>
</evidence>
<dbReference type="Pfam" id="PF13185">
    <property type="entry name" value="GAF_2"/>
    <property type="match status" value="1"/>
</dbReference>
<dbReference type="SUPFAM" id="SSF55785">
    <property type="entry name" value="PYP-like sensor domain (PAS domain)"/>
    <property type="match status" value="3"/>
</dbReference>
<dbReference type="EMBL" id="JAINWA010000003">
    <property type="protein sequence ID" value="MCD1655031.1"/>
    <property type="molecule type" value="Genomic_DNA"/>
</dbReference>
<keyword evidence="5" id="KW-0808">Transferase</keyword>
<dbReference type="PRINTS" id="PR00344">
    <property type="entry name" value="BCTRLSENSOR"/>
</dbReference>
<dbReference type="InterPro" id="IPR003661">
    <property type="entry name" value="HisK_dim/P_dom"/>
</dbReference>
<feature type="transmembrane region" description="Helical" evidence="13">
    <location>
        <begin position="13"/>
        <end position="34"/>
    </location>
</feature>
<dbReference type="InterPro" id="IPR004358">
    <property type="entry name" value="Sig_transdc_His_kin-like_C"/>
</dbReference>
<dbReference type="SUPFAM" id="SSF55874">
    <property type="entry name" value="ATPase domain of HSP90 chaperone/DNA topoisomerase II/histidine kinase"/>
    <property type="match status" value="1"/>
</dbReference>
<dbReference type="InterPro" id="IPR003018">
    <property type="entry name" value="GAF"/>
</dbReference>
<evidence type="ECO:0000256" key="10">
    <source>
        <dbReference type="ARBA" id="ARBA00022989"/>
    </source>
</evidence>
<dbReference type="GO" id="GO:0030295">
    <property type="term" value="F:protein kinase activator activity"/>
    <property type="evidence" value="ECO:0007669"/>
    <property type="project" value="TreeGrafter"/>
</dbReference>
<comment type="caution">
    <text evidence="17">The sequence shown here is derived from an EMBL/GenBank/DDBJ whole genome shotgun (WGS) entry which is preliminary data.</text>
</comment>
<feature type="domain" description="Histidine kinase" evidence="14">
    <location>
        <begin position="609"/>
        <end position="839"/>
    </location>
</feature>
<dbReference type="Gene3D" id="1.10.287.130">
    <property type="match status" value="1"/>
</dbReference>
<evidence type="ECO:0000256" key="6">
    <source>
        <dbReference type="ARBA" id="ARBA00022692"/>
    </source>
</evidence>
<dbReference type="PROSITE" id="PS50113">
    <property type="entry name" value="PAC"/>
    <property type="match status" value="2"/>
</dbReference>
<evidence type="ECO:0000256" key="1">
    <source>
        <dbReference type="ARBA" id="ARBA00000085"/>
    </source>
</evidence>
<dbReference type="RefSeq" id="WP_230755768.1">
    <property type="nucleotide sequence ID" value="NZ_JAINWA010000003.1"/>
</dbReference>
<dbReference type="InterPro" id="IPR000014">
    <property type="entry name" value="PAS"/>
</dbReference>
<dbReference type="GO" id="GO:0016020">
    <property type="term" value="C:membrane"/>
    <property type="evidence" value="ECO:0007669"/>
    <property type="project" value="UniProtKB-SubCell"/>
</dbReference>
<organism evidence="17 18">
    <name type="scientific">Teretinema zuelzerae</name>
    <dbReference type="NCBI Taxonomy" id="156"/>
    <lineage>
        <taxon>Bacteria</taxon>
        <taxon>Pseudomonadati</taxon>
        <taxon>Spirochaetota</taxon>
        <taxon>Spirochaetia</taxon>
        <taxon>Spirochaetales</taxon>
        <taxon>Treponemataceae</taxon>
        <taxon>Teretinema</taxon>
    </lineage>
</organism>
<keyword evidence="8" id="KW-0418">Kinase</keyword>
<dbReference type="PANTHER" id="PTHR42878:SF7">
    <property type="entry name" value="SENSOR HISTIDINE KINASE GLRK"/>
    <property type="match status" value="1"/>
</dbReference>
<dbReference type="PROSITE" id="PS50112">
    <property type="entry name" value="PAS"/>
    <property type="match status" value="1"/>
</dbReference>
<dbReference type="SMART" id="SM00065">
    <property type="entry name" value="GAF"/>
    <property type="match status" value="1"/>
</dbReference>
<evidence type="ECO:0000256" key="9">
    <source>
        <dbReference type="ARBA" id="ARBA00022840"/>
    </source>
</evidence>
<dbReference type="InterPro" id="IPR000700">
    <property type="entry name" value="PAS-assoc_C"/>
</dbReference>
<evidence type="ECO:0000259" key="16">
    <source>
        <dbReference type="PROSITE" id="PS50113"/>
    </source>
</evidence>
<dbReference type="EC" id="2.7.13.3" evidence="3"/>
<dbReference type="Pfam" id="PF13188">
    <property type="entry name" value="PAS_8"/>
    <property type="match status" value="1"/>
</dbReference>
<dbReference type="InterPro" id="IPR036890">
    <property type="entry name" value="HATPase_C_sf"/>
</dbReference>
<accession>A0AAE3JJ58</accession>
<evidence type="ECO:0000256" key="4">
    <source>
        <dbReference type="ARBA" id="ARBA00022553"/>
    </source>
</evidence>
<dbReference type="Pfam" id="PF02518">
    <property type="entry name" value="HATPase_c"/>
    <property type="match status" value="1"/>
</dbReference>
<keyword evidence="7" id="KW-0547">Nucleotide-binding</keyword>
<dbReference type="SMART" id="SM00086">
    <property type="entry name" value="PAC"/>
    <property type="match status" value="2"/>
</dbReference>
<proteinExistence type="predicted"/>
<reference evidence="17" key="1">
    <citation type="submission" date="2021-08" db="EMBL/GenBank/DDBJ databases">
        <title>Comparative analyses of Brucepasteria parasyntrophica and Teretinema zuelzerae.</title>
        <authorList>
            <person name="Song Y."/>
            <person name="Brune A."/>
        </authorList>
    </citation>
    <scope>NUCLEOTIDE SEQUENCE</scope>
    <source>
        <strain evidence="17">DSM 1903</strain>
    </source>
</reference>
<dbReference type="InterPro" id="IPR029016">
    <property type="entry name" value="GAF-like_dom_sf"/>
</dbReference>
<keyword evidence="12 13" id="KW-0472">Membrane</keyword>
<dbReference type="PROSITE" id="PS50109">
    <property type="entry name" value="HIS_KIN"/>
    <property type="match status" value="1"/>
</dbReference>
<dbReference type="InterPro" id="IPR036097">
    <property type="entry name" value="HisK_dim/P_sf"/>
</dbReference>
<feature type="domain" description="PAS" evidence="15">
    <location>
        <begin position="184"/>
        <end position="256"/>
    </location>
</feature>
<dbReference type="CDD" id="cd00130">
    <property type="entry name" value="PAS"/>
    <property type="match status" value="2"/>
</dbReference>
<sequence>MNIDSFNGSPVTAFLYALALLCVFLIAAMLALFVRTKRRAGERESALNRQLELFNTLLDNLSSGVFMVEAESGKPIIANQAAQRLLGRGILADASKHNLSDVYRAHKPGNAEPYPVEEMPIIRGMYGESSHIDDMIVERPDGTETWLEVFGAPIRDVDGRVWASLVSFHDITARKRAQEDLVREKAFIDAVFDSVPGLLYLYDYEGRIVRWNRKHEAMTGYTAEEMAGKTLLDWYKDDEQSQQAVLAGIKTTMETGFGEAEAELQRKDGSKIPMYFTASPMTLFGKQYFAGIGIDIAERKRSEKMLHLRILLIEYSLNHSLEEVLQKALDEVSELTASPIGFYHFVEEDQKTLSLQAWSTRTLAEFCRTEGHGMHYGVDRAGVWVDCVRERKPVVHNDYASLPHRKGLPEGHAPVVRELVVPVIKDQKIVAILGIGNKPSDYTDEDVRTVSFLADVTWEIVGRKIAEQALKESEAKLAALFASMAEMVVLHELVFDESGNPVDYRIIGCNDAYTRITGIKKERAVGRLATEVYGAGAPPYLEEFARVAVTGEPYHYETYFPPMDKHFAVSVVSPGKNRFATITTDISESKRIQAIIDSKNKELEQIVYVASHDLRSPLVNVDGYSRELEYSLADIETALETGSDGLEKALSAGLPEMKSSINRIRVSAAQMDKLLKGLLRLSRQGRASLQFENIDMNRCMERLIETFSYTIADLGVELTVENLPPCRADAVQVTQVFSNLIGNAIKYRDPARPLKIRISGTIAGDRATYSVEDNGVGIAQNHLEHVFELFHRLDPDASEGEGIGLTIARQALSRMYGEIRAESELGTGSVFIVSLPPARKNEGD</sequence>
<dbReference type="InterPro" id="IPR050351">
    <property type="entry name" value="BphY/WalK/GraS-like"/>
</dbReference>
<dbReference type="GO" id="GO:0000156">
    <property type="term" value="F:phosphorelay response regulator activity"/>
    <property type="evidence" value="ECO:0007669"/>
    <property type="project" value="TreeGrafter"/>
</dbReference>
<dbReference type="SUPFAM" id="SSF47384">
    <property type="entry name" value="Homodimeric domain of signal transducing histidine kinase"/>
    <property type="match status" value="1"/>
</dbReference>
<evidence type="ECO:0000256" key="8">
    <source>
        <dbReference type="ARBA" id="ARBA00022777"/>
    </source>
</evidence>
<evidence type="ECO:0000313" key="17">
    <source>
        <dbReference type="EMBL" id="MCD1655031.1"/>
    </source>
</evidence>
<evidence type="ECO:0000259" key="15">
    <source>
        <dbReference type="PROSITE" id="PS50112"/>
    </source>
</evidence>
<evidence type="ECO:0000313" key="18">
    <source>
        <dbReference type="Proteomes" id="UP001198163"/>
    </source>
</evidence>
<dbReference type="PANTHER" id="PTHR42878">
    <property type="entry name" value="TWO-COMPONENT HISTIDINE KINASE"/>
    <property type="match status" value="1"/>
</dbReference>
<dbReference type="FunFam" id="3.30.565.10:FF:000006">
    <property type="entry name" value="Sensor histidine kinase WalK"/>
    <property type="match status" value="1"/>
</dbReference>
<gene>
    <name evidence="17" type="ORF">K7J14_10010</name>
</gene>
<feature type="domain" description="PAC" evidence="16">
    <location>
        <begin position="258"/>
        <end position="308"/>
    </location>
</feature>
<comment type="catalytic activity">
    <reaction evidence="1">
        <text>ATP + protein L-histidine = ADP + protein N-phospho-L-histidine.</text>
        <dbReference type="EC" id="2.7.13.3"/>
    </reaction>
</comment>
<keyword evidence="11" id="KW-0902">Two-component regulatory system</keyword>
<evidence type="ECO:0000256" key="5">
    <source>
        <dbReference type="ARBA" id="ARBA00022679"/>
    </source>
</evidence>
<dbReference type="GO" id="GO:0007234">
    <property type="term" value="P:osmosensory signaling via phosphorelay pathway"/>
    <property type="evidence" value="ECO:0007669"/>
    <property type="project" value="TreeGrafter"/>
</dbReference>
<keyword evidence="4" id="KW-0597">Phosphoprotein</keyword>
<keyword evidence="18" id="KW-1185">Reference proteome</keyword>
<protein>
    <recommendedName>
        <fullName evidence="3">histidine kinase</fullName>
        <ecNumber evidence="3">2.7.13.3</ecNumber>
    </recommendedName>
</protein>
<dbReference type="InterPro" id="IPR005467">
    <property type="entry name" value="His_kinase_dom"/>
</dbReference>
<evidence type="ECO:0000256" key="13">
    <source>
        <dbReference type="SAM" id="Phobius"/>
    </source>
</evidence>
<dbReference type="NCBIfam" id="TIGR00229">
    <property type="entry name" value="sensory_box"/>
    <property type="match status" value="2"/>
</dbReference>
<comment type="subcellular location">
    <subcellularLocation>
        <location evidence="2">Membrane</location>
        <topology evidence="2">Multi-pass membrane protein</topology>
    </subcellularLocation>
</comment>
<evidence type="ECO:0000259" key="14">
    <source>
        <dbReference type="PROSITE" id="PS50109"/>
    </source>
</evidence>
<evidence type="ECO:0000256" key="3">
    <source>
        <dbReference type="ARBA" id="ARBA00012438"/>
    </source>
</evidence>
<dbReference type="SMART" id="SM00091">
    <property type="entry name" value="PAS"/>
    <property type="match status" value="3"/>
</dbReference>
<dbReference type="InterPro" id="IPR003594">
    <property type="entry name" value="HATPase_dom"/>
</dbReference>
<dbReference type="AlphaFoldDB" id="A0AAE3JJ58"/>
<keyword evidence="10 13" id="KW-1133">Transmembrane helix</keyword>
<name>A0AAE3JJ58_9SPIR</name>
<evidence type="ECO:0000256" key="2">
    <source>
        <dbReference type="ARBA" id="ARBA00004141"/>
    </source>
</evidence>
<dbReference type="GO" id="GO:0000155">
    <property type="term" value="F:phosphorelay sensor kinase activity"/>
    <property type="evidence" value="ECO:0007669"/>
    <property type="project" value="InterPro"/>
</dbReference>
<dbReference type="Gene3D" id="3.30.450.40">
    <property type="match status" value="1"/>
</dbReference>
<evidence type="ECO:0000256" key="7">
    <source>
        <dbReference type="ARBA" id="ARBA00022741"/>
    </source>
</evidence>
<feature type="domain" description="PAC" evidence="16">
    <location>
        <begin position="130"/>
        <end position="183"/>
    </location>
</feature>